<reference evidence="6 7" key="1">
    <citation type="submission" date="2020-04" db="EMBL/GenBank/DDBJ databases">
        <title>Plant Genome Project.</title>
        <authorList>
            <person name="Zhang R.-G."/>
        </authorList>
    </citation>
    <scope>NUCLEOTIDE SEQUENCE [LARGE SCALE GENOMIC DNA]</scope>
    <source>
        <strain evidence="6">YNK0</strain>
        <tissue evidence="6">Leaf</tissue>
    </source>
</reference>
<keyword evidence="1" id="KW-0677">Repeat</keyword>
<dbReference type="FunFam" id="3.30.70.330:FF:000063">
    <property type="entry name" value="MEI2-like protein 5 isoform 2"/>
    <property type="match status" value="1"/>
</dbReference>
<dbReference type="SMART" id="SM00360">
    <property type="entry name" value="RRM"/>
    <property type="match status" value="2"/>
</dbReference>
<evidence type="ECO:0000256" key="2">
    <source>
        <dbReference type="ARBA" id="ARBA00022884"/>
    </source>
</evidence>
<evidence type="ECO:0000256" key="1">
    <source>
        <dbReference type="ARBA" id="ARBA00022737"/>
    </source>
</evidence>
<dbReference type="Pfam" id="PF04059">
    <property type="entry name" value="RRM_2"/>
    <property type="match status" value="2"/>
</dbReference>
<dbReference type="CDD" id="cd12524">
    <property type="entry name" value="RRM1_MEI2_like"/>
    <property type="match status" value="1"/>
</dbReference>
<sequence length="991" mass="110245">MSRTSGSKSVASSPLEKLIPMGAHSVECLELPWSYLVRDQKLRRSLELHNMGEERTTNLSKISWRSMDHDSGTMSNLYVQPTSYFVEGGRINMRGAQNENSLFSSSSETFSRKCICGAVRLSSNDVLYSLPVDTAASRYEEEPFESLEEIEAQTIGSLLPDDDDLLSGMIDEFEYIAQPSGDDIEDFDLFSNCGGMELEGDDGSCEGQRTFDSAEGISDGQQRELNESIAGEHFYGEHPSRTLFVRNINSNVEDSELRILFEQYGDIHNLYTAGKHRGFVMISYYDIRAARNAMRALQNKSLRRRKLDIHFSLPKDHPSEKDINQGTLVVFNLDSSVSNEDICHIFGIYGEIKEIRETLHKLHHKFIEFFDIRAAEAALRALNRSDIAGKQITVEPSHPGGAKRCLMQQFSPDLEQNESSLCPQLGNPSNNLMLGCFGPVSRRENVSSYMENRVIQGLHSAIGAPLSSFMENAFHHGISSGVPSSLPSPVRVASTGHQSSLGDSSHSLGQMKFGFQGMRTFHPHSLPDYHDGLANGVPYRSLGTMVAMATNNSPRPSEGIDNRHIPRVGSNGHTIELNDGVSHSSGNSYPRLGHHSVWNNSNSHHMHHPSMIWPNSPPFVNGVRAHPPSQLHGLPRVPSHMPNTVLPIHHHHHVGSAPAVNPPFWDRRHAYAGESLEAAGFHPGSLGSMGFSSSSTLHPLELASHNIFPRVGGNLMDPSIPSTNVGLHSSQHIFPGRSSFDTPNERVRNRRSEGSSNQADIKKQYELEIDRILRGADTRTTLMIKNIPNKYTSKMLLAAIDEQHRGIYDFIYLPIDFKASGFCSSRCPLFLMKKTSNHYTSNLFIIHIYALLIWISPFSLQNKCNVGYAFINIIDPLQIVPFFQAFNGKKWEKFNSEKVASLAYARIQGKAALIAHFQNSSLMNEDKRCRPILFHSDGPNAGDQEPFPMGVNIRSRPCKPRTSSDEENHKGFPSICANENESLSGSAKDSD</sequence>
<organism evidence="6 7">
    <name type="scientific">Tetracentron sinense</name>
    <name type="common">Spur-leaf</name>
    <dbReference type="NCBI Taxonomy" id="13715"/>
    <lineage>
        <taxon>Eukaryota</taxon>
        <taxon>Viridiplantae</taxon>
        <taxon>Streptophyta</taxon>
        <taxon>Embryophyta</taxon>
        <taxon>Tracheophyta</taxon>
        <taxon>Spermatophyta</taxon>
        <taxon>Magnoliopsida</taxon>
        <taxon>Trochodendrales</taxon>
        <taxon>Trochodendraceae</taxon>
        <taxon>Tetracentron</taxon>
    </lineage>
</organism>
<keyword evidence="7" id="KW-1185">Reference proteome</keyword>
<evidence type="ECO:0000313" key="6">
    <source>
        <dbReference type="EMBL" id="KAF8400076.1"/>
    </source>
</evidence>
<protein>
    <recommendedName>
        <fullName evidence="5">RRM domain-containing protein</fullName>
    </recommendedName>
</protein>
<feature type="domain" description="RRM" evidence="5">
    <location>
        <begin position="326"/>
        <end position="399"/>
    </location>
</feature>
<dbReference type="Pfam" id="PF00076">
    <property type="entry name" value="RRM_1"/>
    <property type="match status" value="2"/>
</dbReference>
<dbReference type="Gene3D" id="3.30.70.330">
    <property type="match status" value="2"/>
</dbReference>
<keyword evidence="2 3" id="KW-0694">RNA-binding</keyword>
<feature type="compositionally biased region" description="Basic and acidic residues" evidence="4">
    <location>
        <begin position="743"/>
        <end position="753"/>
    </location>
</feature>
<accession>A0A834Z732</accession>
<dbReference type="InterPro" id="IPR000504">
    <property type="entry name" value="RRM_dom"/>
</dbReference>
<dbReference type="InterPro" id="IPR034454">
    <property type="entry name" value="MEI2-like_RRM3"/>
</dbReference>
<evidence type="ECO:0000313" key="7">
    <source>
        <dbReference type="Proteomes" id="UP000655225"/>
    </source>
</evidence>
<feature type="compositionally biased region" description="Polar residues" evidence="4">
    <location>
        <begin position="977"/>
        <end position="991"/>
    </location>
</feature>
<dbReference type="GO" id="GO:0045836">
    <property type="term" value="P:positive regulation of meiotic nuclear division"/>
    <property type="evidence" value="ECO:0007669"/>
    <property type="project" value="UniProtKB-ARBA"/>
</dbReference>
<evidence type="ECO:0000259" key="5">
    <source>
        <dbReference type="PROSITE" id="PS50102"/>
    </source>
</evidence>
<dbReference type="InterPro" id="IPR007201">
    <property type="entry name" value="Mei2-like_Rrm_C"/>
</dbReference>
<evidence type="ECO:0000256" key="3">
    <source>
        <dbReference type="PROSITE-ProRule" id="PRU00176"/>
    </source>
</evidence>
<dbReference type="InterPro" id="IPR034453">
    <property type="entry name" value="MEI2-like_RRM1"/>
</dbReference>
<evidence type="ECO:0000256" key="4">
    <source>
        <dbReference type="SAM" id="MobiDB-lite"/>
    </source>
</evidence>
<dbReference type="OMA" id="TRYMQDA"/>
<dbReference type="GO" id="GO:0003723">
    <property type="term" value="F:RNA binding"/>
    <property type="evidence" value="ECO:0007669"/>
    <property type="project" value="UniProtKB-UniRule"/>
</dbReference>
<dbReference type="InterPro" id="IPR012677">
    <property type="entry name" value="Nucleotide-bd_a/b_plait_sf"/>
</dbReference>
<dbReference type="PANTHER" id="PTHR23189">
    <property type="entry name" value="RNA RECOGNITION MOTIF-CONTAINING"/>
    <property type="match status" value="1"/>
</dbReference>
<dbReference type="PROSITE" id="PS50102">
    <property type="entry name" value="RRM"/>
    <property type="match status" value="2"/>
</dbReference>
<dbReference type="InterPro" id="IPR035979">
    <property type="entry name" value="RBD_domain_sf"/>
</dbReference>
<feature type="domain" description="RRM" evidence="5">
    <location>
        <begin position="241"/>
        <end position="314"/>
    </location>
</feature>
<dbReference type="SUPFAM" id="SSF54928">
    <property type="entry name" value="RNA-binding domain, RBD"/>
    <property type="match status" value="3"/>
</dbReference>
<feature type="region of interest" description="Disordered" evidence="4">
    <location>
        <begin position="939"/>
        <end position="991"/>
    </location>
</feature>
<feature type="region of interest" description="Disordered" evidence="4">
    <location>
        <begin position="726"/>
        <end position="759"/>
    </location>
</feature>
<dbReference type="CDD" id="cd12531">
    <property type="entry name" value="RRM3_MEI2_like"/>
    <property type="match status" value="1"/>
</dbReference>
<proteinExistence type="predicted"/>
<dbReference type="FunFam" id="3.30.70.330:FF:000101">
    <property type="entry name" value="Protein MEI2-like 1"/>
    <property type="match status" value="1"/>
</dbReference>
<comment type="caution">
    <text evidence="6">The sequence shown here is derived from an EMBL/GenBank/DDBJ whole genome shotgun (WGS) entry which is preliminary data.</text>
</comment>
<name>A0A834Z732_TETSI</name>
<dbReference type="Proteomes" id="UP000655225">
    <property type="component" value="Unassembled WGS sequence"/>
</dbReference>
<dbReference type="OrthoDB" id="417481at2759"/>
<dbReference type="AlphaFoldDB" id="A0A834Z732"/>
<gene>
    <name evidence="6" type="ORF">HHK36_015951</name>
</gene>
<dbReference type="GO" id="GO:0045927">
    <property type="term" value="P:positive regulation of growth"/>
    <property type="evidence" value="ECO:0007669"/>
    <property type="project" value="UniProtKB-ARBA"/>
</dbReference>
<dbReference type="EMBL" id="JABCRI010000010">
    <property type="protein sequence ID" value="KAF8400076.1"/>
    <property type="molecule type" value="Genomic_DNA"/>
</dbReference>